<keyword evidence="7 11" id="KW-0798">TonB box</keyword>
<evidence type="ECO:0000259" key="13">
    <source>
        <dbReference type="Pfam" id="PF00593"/>
    </source>
</evidence>
<dbReference type="InterPro" id="IPR012910">
    <property type="entry name" value="Plug_dom"/>
</dbReference>
<reference evidence="16 17" key="1">
    <citation type="submission" date="2019-12" db="EMBL/GenBank/DDBJ databases">
        <authorList>
            <person name="Dong K."/>
        </authorList>
    </citation>
    <scope>NUCLEOTIDE SEQUENCE [LARGE SCALE GENOMIC DNA]</scope>
    <source>
        <strain evidence="16 17">JCM 31225</strain>
    </source>
</reference>
<evidence type="ECO:0000256" key="10">
    <source>
        <dbReference type="PROSITE-ProRule" id="PRU01360"/>
    </source>
</evidence>
<keyword evidence="6" id="KW-0408">Iron</keyword>
<keyword evidence="4" id="KW-0410">Iron transport</keyword>
<dbReference type="AlphaFoldDB" id="A0A6N8L4B2"/>
<evidence type="ECO:0000256" key="2">
    <source>
        <dbReference type="ARBA" id="ARBA00022448"/>
    </source>
</evidence>
<dbReference type="InterPro" id="IPR008969">
    <property type="entry name" value="CarboxyPept-like_regulatory"/>
</dbReference>
<evidence type="ECO:0000256" key="5">
    <source>
        <dbReference type="ARBA" id="ARBA00022692"/>
    </source>
</evidence>
<dbReference type="GO" id="GO:0006826">
    <property type="term" value="P:iron ion transport"/>
    <property type="evidence" value="ECO:0007669"/>
    <property type="project" value="UniProtKB-KW"/>
</dbReference>
<evidence type="ECO:0000256" key="12">
    <source>
        <dbReference type="SAM" id="SignalP"/>
    </source>
</evidence>
<keyword evidence="4" id="KW-0406">Ion transport</keyword>
<gene>
    <name evidence="16" type="ORF">GQF63_17745</name>
</gene>
<dbReference type="InterPro" id="IPR000531">
    <property type="entry name" value="Beta-barrel_TonB"/>
</dbReference>
<dbReference type="Pfam" id="PF00593">
    <property type="entry name" value="TonB_dep_Rec_b-barrel"/>
    <property type="match status" value="1"/>
</dbReference>
<dbReference type="InterPro" id="IPR023996">
    <property type="entry name" value="TonB-dep_OMP_SusC/RagA"/>
</dbReference>
<dbReference type="Pfam" id="PF07715">
    <property type="entry name" value="Plug"/>
    <property type="match status" value="1"/>
</dbReference>
<feature type="domain" description="TonB-dependent receptor-like beta-barrel" evidence="13">
    <location>
        <begin position="467"/>
        <end position="1032"/>
    </location>
</feature>
<evidence type="ECO:0000259" key="15">
    <source>
        <dbReference type="Pfam" id="PF07715"/>
    </source>
</evidence>
<keyword evidence="12" id="KW-0732">Signal</keyword>
<evidence type="ECO:0000259" key="14">
    <source>
        <dbReference type="Pfam" id="PF07660"/>
    </source>
</evidence>
<evidence type="ECO:0000256" key="7">
    <source>
        <dbReference type="ARBA" id="ARBA00023077"/>
    </source>
</evidence>
<dbReference type="SUPFAM" id="SSF56935">
    <property type="entry name" value="Porins"/>
    <property type="match status" value="1"/>
</dbReference>
<dbReference type="InterPro" id="IPR036942">
    <property type="entry name" value="Beta-barrel_TonB_sf"/>
</dbReference>
<keyword evidence="5 10" id="KW-0812">Transmembrane</keyword>
<dbReference type="Proteomes" id="UP000435036">
    <property type="component" value="Unassembled WGS sequence"/>
</dbReference>
<dbReference type="Gene3D" id="2.170.130.10">
    <property type="entry name" value="TonB-dependent receptor, plug domain"/>
    <property type="match status" value="1"/>
</dbReference>
<evidence type="ECO:0000256" key="4">
    <source>
        <dbReference type="ARBA" id="ARBA00022496"/>
    </source>
</evidence>
<comment type="caution">
    <text evidence="16">The sequence shown here is derived from an EMBL/GenBank/DDBJ whole genome shotgun (WGS) entry which is preliminary data.</text>
</comment>
<accession>A0A6N8L4B2</accession>
<feature type="domain" description="TonB-dependent receptor plug" evidence="15">
    <location>
        <begin position="197"/>
        <end position="317"/>
    </location>
</feature>
<dbReference type="InterPro" id="IPR011662">
    <property type="entry name" value="Secretin/TonB_short_N"/>
</dbReference>
<dbReference type="EMBL" id="WSQA01000016">
    <property type="protein sequence ID" value="MVZ63869.1"/>
    <property type="molecule type" value="Genomic_DNA"/>
</dbReference>
<sequence length="1081" mass="121687">MKYYFSFLIMMFLFWSSSFAYSQKISLQLDRVNFNQLIHEIESRSNYKFVFDPEEISANTLFSVNVNNQQIKYVLDQVFKNKKLTYQIIKETIVIKRISAKATVQQIVQGKVTDENLKPLSNVSIRIKQTNHTFQTNENGEFRLTIPENSTLIFSYMGFKTKEVPSDDVNNKTISMEPDLGNLDEVVVIGYGTSSIRKNVGSISSITSNELENQPVIDPLAAMQGRIAGLNISANSGLPGASFNVQLRGANSINNGNSPLYIIDGVPFSDNNMNQFITAGGNQSPLSIINPRDIERIDVLKDADATAIYGSRAANGVVLITTKKGKNQELKINGNLQVGNSHAIQTLKMMDTEEFLEIRREAFKNDNAQANETNAPDLTIWDQNQNYNWQKELFGQNASFNSMQLSFNGGTSTLQYLFSGSFVKQGDVLPGDQNYKRGGGMLSVSNQSKNGKFRINAAANFNADKNNTLATDLAQYYNLAPNYPLYNTDGSYYWFGTSLQNPMAYLERNSISRTKSLLANTSLSYLFIPGFEAKINLGYQFQKMDQLQTIPSSSFNPLNNTVGSARYGNSDFNSVIFEPQLNYSKEINKHQFNFLLGGTWQKAINEGKFFNGTSYPSDSQLDNIHAAGTLTVGDYQYGDYRYQSVFSRISYTYDEKYLINFSGRRDGSSRFGPNNRYGNFGSIGIAWIFSKEKFFENQSVLSFGKLRGSLGLTGNDQIGNYQYLDTWEPGLPYQNLAGLSPARVYNPNFKWEENKKREIAIDLGFFNDRIFLTTNYYNNRSGNQLIDITLAPQTGFESYFGNQPALVENSGVEFELNTTNIRKANFNWNSQFNLTFPKNKLLSYPDLENSSSANSYVIGESVRVVKGYRFIGVDPQTGLGNYQDVDGDGNLYENTDYVVLGNLMPRFYGGLNNSINYKELSLSFLLQFVKQEGPTIGYGPMASHIGALSNMDESVLGRWQKPGDITDVPRATTTASNEAYTNFRNYYRYSSAVWGDASFIRLKNVSLSYDFSKFSKLINVPEFRINLAAQNLFTWTSFRGMDPEMQGFDRTYVSQVNPFGSVKTTSTPSIRTYTFAVQLSF</sequence>
<dbReference type="Pfam" id="PF13715">
    <property type="entry name" value="CarbopepD_reg_2"/>
    <property type="match status" value="1"/>
</dbReference>
<dbReference type="GO" id="GO:0009279">
    <property type="term" value="C:cell outer membrane"/>
    <property type="evidence" value="ECO:0007669"/>
    <property type="project" value="UniProtKB-SubCell"/>
</dbReference>
<dbReference type="OrthoDB" id="9768177at2"/>
<evidence type="ECO:0000313" key="16">
    <source>
        <dbReference type="EMBL" id="MVZ63869.1"/>
    </source>
</evidence>
<evidence type="ECO:0000313" key="17">
    <source>
        <dbReference type="Proteomes" id="UP000435036"/>
    </source>
</evidence>
<evidence type="ECO:0000256" key="9">
    <source>
        <dbReference type="ARBA" id="ARBA00023237"/>
    </source>
</evidence>
<dbReference type="NCBIfam" id="TIGR04056">
    <property type="entry name" value="OMP_RagA_SusC"/>
    <property type="match status" value="1"/>
</dbReference>
<feature type="domain" description="Secretin/TonB short N-terminal" evidence="14">
    <location>
        <begin position="47"/>
        <end position="96"/>
    </location>
</feature>
<keyword evidence="3 10" id="KW-1134">Transmembrane beta strand</keyword>
<evidence type="ECO:0000256" key="6">
    <source>
        <dbReference type="ARBA" id="ARBA00023004"/>
    </source>
</evidence>
<name>A0A6N8L4B2_9SPHI</name>
<feature type="chain" id="PRO_5026977159" evidence="12">
    <location>
        <begin position="21"/>
        <end position="1081"/>
    </location>
</feature>
<dbReference type="InterPro" id="IPR023997">
    <property type="entry name" value="TonB-dep_OMP_SusC/RagA_CS"/>
</dbReference>
<dbReference type="SUPFAM" id="SSF49464">
    <property type="entry name" value="Carboxypeptidase regulatory domain-like"/>
    <property type="match status" value="1"/>
</dbReference>
<organism evidence="16 17">
    <name type="scientific">Sphingobacterium humi</name>
    <dbReference type="NCBI Taxonomy" id="1796905"/>
    <lineage>
        <taxon>Bacteria</taxon>
        <taxon>Pseudomonadati</taxon>
        <taxon>Bacteroidota</taxon>
        <taxon>Sphingobacteriia</taxon>
        <taxon>Sphingobacteriales</taxon>
        <taxon>Sphingobacteriaceae</taxon>
        <taxon>Sphingobacterium</taxon>
    </lineage>
</organism>
<comment type="subcellular location">
    <subcellularLocation>
        <location evidence="1 10">Cell outer membrane</location>
        <topology evidence="1 10">Multi-pass membrane protein</topology>
    </subcellularLocation>
</comment>
<keyword evidence="8 10" id="KW-0472">Membrane</keyword>
<evidence type="ECO:0000256" key="3">
    <source>
        <dbReference type="ARBA" id="ARBA00022452"/>
    </source>
</evidence>
<dbReference type="NCBIfam" id="TIGR04057">
    <property type="entry name" value="SusC_RagA_signa"/>
    <property type="match status" value="1"/>
</dbReference>
<dbReference type="InterPro" id="IPR037066">
    <property type="entry name" value="Plug_dom_sf"/>
</dbReference>
<dbReference type="InterPro" id="IPR039426">
    <property type="entry name" value="TonB-dep_rcpt-like"/>
</dbReference>
<proteinExistence type="inferred from homology"/>
<keyword evidence="9 10" id="KW-0998">Cell outer membrane</keyword>
<dbReference type="PROSITE" id="PS52016">
    <property type="entry name" value="TONB_DEPENDENT_REC_3"/>
    <property type="match status" value="1"/>
</dbReference>
<keyword evidence="2 10" id="KW-0813">Transport</keyword>
<dbReference type="Gene3D" id="2.40.170.20">
    <property type="entry name" value="TonB-dependent receptor, beta-barrel domain"/>
    <property type="match status" value="1"/>
</dbReference>
<dbReference type="Pfam" id="PF07660">
    <property type="entry name" value="STN"/>
    <property type="match status" value="1"/>
</dbReference>
<evidence type="ECO:0000256" key="1">
    <source>
        <dbReference type="ARBA" id="ARBA00004571"/>
    </source>
</evidence>
<comment type="similarity">
    <text evidence="10 11">Belongs to the TonB-dependent receptor family.</text>
</comment>
<evidence type="ECO:0000256" key="8">
    <source>
        <dbReference type="ARBA" id="ARBA00023136"/>
    </source>
</evidence>
<feature type="signal peptide" evidence="12">
    <location>
        <begin position="1"/>
        <end position="20"/>
    </location>
</feature>
<dbReference type="Gene3D" id="2.60.40.1120">
    <property type="entry name" value="Carboxypeptidase-like, regulatory domain"/>
    <property type="match status" value="1"/>
</dbReference>
<keyword evidence="17" id="KW-1185">Reference proteome</keyword>
<evidence type="ECO:0000256" key="11">
    <source>
        <dbReference type="RuleBase" id="RU003357"/>
    </source>
</evidence>
<protein>
    <submittedName>
        <fullName evidence="16">SusC/RagA family TonB-linked outer membrane protein</fullName>
    </submittedName>
</protein>
<dbReference type="RefSeq" id="WP_160370587.1">
    <property type="nucleotide sequence ID" value="NZ_WSQA01000016.1"/>
</dbReference>